<gene>
    <name evidence="2" type="ORF">PQ472_01055</name>
</gene>
<dbReference type="RefSeq" id="WP_274260599.1">
    <property type="nucleotide sequence ID" value="NZ_CP117884.1"/>
</dbReference>
<dbReference type="PANTHER" id="PTHR18964">
    <property type="entry name" value="ROK (REPRESSOR, ORF, KINASE) FAMILY"/>
    <property type="match status" value="1"/>
</dbReference>
<organism evidence="2 3">
    <name type="scientific">Lacticaseibacillus pabuli</name>
    <dbReference type="NCBI Taxonomy" id="3025672"/>
    <lineage>
        <taxon>Bacteria</taxon>
        <taxon>Bacillati</taxon>
        <taxon>Bacillota</taxon>
        <taxon>Bacilli</taxon>
        <taxon>Lactobacillales</taxon>
        <taxon>Lactobacillaceae</taxon>
        <taxon>Lacticaseibacillus</taxon>
    </lineage>
</organism>
<reference evidence="2 3" key="1">
    <citation type="submission" date="2023-02" db="EMBL/GenBank/DDBJ databases">
        <title>Genome sequence of Lacticaseibacillus sp. KACC 23028.</title>
        <authorList>
            <person name="Kim S."/>
            <person name="Heo J."/>
            <person name="Kwon S.-W."/>
        </authorList>
    </citation>
    <scope>NUCLEOTIDE SEQUENCE [LARGE SCALE GENOMIC DNA]</scope>
    <source>
        <strain evidence="2 3">KACC 23028</strain>
    </source>
</reference>
<comment type="similarity">
    <text evidence="1">Belongs to the ROK (NagC/XylR) family.</text>
</comment>
<name>A0ABY7WRP7_9LACO</name>
<keyword evidence="3" id="KW-1185">Reference proteome</keyword>
<dbReference type="PANTHER" id="PTHR18964:SF170">
    <property type="entry name" value="SUGAR KINASE"/>
    <property type="match status" value="1"/>
</dbReference>
<protein>
    <submittedName>
        <fullName evidence="2">ROK family protein</fullName>
    </submittedName>
</protein>
<dbReference type="EMBL" id="CP117884">
    <property type="protein sequence ID" value="WDF82860.1"/>
    <property type="molecule type" value="Genomic_DNA"/>
</dbReference>
<dbReference type="InterPro" id="IPR043129">
    <property type="entry name" value="ATPase_NBD"/>
</dbReference>
<accession>A0ABY7WRP7</accession>
<proteinExistence type="inferred from homology"/>
<sequence length="333" mass="35837">MKHYLGFDIGGTSIKYGVVDEKGTIVERGSFETAKDDGMAEPDKSVQKSESQLTAERAANIDGMIKVLDQYKDQYTIAGIGIDAPGIVRSDGYMITGGAIDSFYEFPLGETIAARSGLPTKVENDANAAAIAERWLGNARGVSDYILLALGTGIGGGIVINGKVFRGAHGMAGEIGWSVTHDPDFTQDLEAASLNFSAATVMGLVRRYNASLKQFDASAPEQRDARKIIALAHKDDQIAAPVYRQFLQDIGIMVLNLLGTFDPELVLIGGGISANETFEQDIHAMVEELLGRHESLNRIRHRVLGTVRMAGLRNDAGLLGAVYPLVAHDKEDK</sequence>
<dbReference type="InterPro" id="IPR000600">
    <property type="entry name" value="ROK"/>
</dbReference>
<dbReference type="Gene3D" id="3.30.420.40">
    <property type="match status" value="2"/>
</dbReference>
<dbReference type="SUPFAM" id="SSF53067">
    <property type="entry name" value="Actin-like ATPase domain"/>
    <property type="match status" value="1"/>
</dbReference>
<dbReference type="Proteomes" id="UP001220377">
    <property type="component" value="Chromosome"/>
</dbReference>
<evidence type="ECO:0000256" key="1">
    <source>
        <dbReference type="ARBA" id="ARBA00006479"/>
    </source>
</evidence>
<evidence type="ECO:0000313" key="2">
    <source>
        <dbReference type="EMBL" id="WDF82860.1"/>
    </source>
</evidence>
<dbReference type="Pfam" id="PF00480">
    <property type="entry name" value="ROK"/>
    <property type="match status" value="1"/>
</dbReference>
<evidence type="ECO:0000313" key="3">
    <source>
        <dbReference type="Proteomes" id="UP001220377"/>
    </source>
</evidence>